<accession>A0ABQ0JJI2</accession>
<dbReference type="NCBIfam" id="NF041064">
    <property type="entry name" value="DpdG"/>
    <property type="match status" value="1"/>
</dbReference>
<reference evidence="2" key="2">
    <citation type="submission" date="2014-09" db="EMBL/GenBank/DDBJ databases">
        <authorList>
            <consortium name="NBRP consortium"/>
            <person name="Sawabe T."/>
            <person name="Meirelles P."/>
            <person name="Nakanishi M."/>
            <person name="Sayaka M."/>
            <person name="Hattori M."/>
            <person name="Ohkuma M."/>
        </authorList>
    </citation>
    <scope>NUCLEOTIDE SEQUENCE [LARGE SCALE GENOMIC DNA]</scope>
    <source>
        <strain evidence="2">JCM 19239</strain>
    </source>
</reference>
<sequence>MPDRASETDVRLTLNDSERKGFFDYGLMLGFLEKVSSGVYVVDPTRAIEMLLGQVFSKEEQKLTISEFIRKINERFPVFDNGKYRLQCEQLMSERNKHWSTHSEHQVSASLSIALYRLNLSGKIYLDPGADSIDRLDLILPGNQTKAVSHIRIAGEHL</sequence>
<comment type="caution">
    <text evidence="1">The sequence shown here is derived from an EMBL/GenBank/DDBJ whole genome shotgun (WGS) entry which is preliminary data.</text>
</comment>
<keyword evidence="2" id="KW-1185">Reference proteome</keyword>
<name>A0ABQ0JJI2_9VIBR</name>
<dbReference type="Proteomes" id="UP000029223">
    <property type="component" value="Unassembled WGS sequence"/>
</dbReference>
<proteinExistence type="predicted"/>
<dbReference type="EMBL" id="BBMS01000052">
    <property type="protein sequence ID" value="GAL28907.1"/>
    <property type="molecule type" value="Genomic_DNA"/>
</dbReference>
<reference evidence="2" key="1">
    <citation type="submission" date="2014-09" db="EMBL/GenBank/DDBJ databases">
        <title>Vibrio variabilis JCM 19239. (C206) whole genome shotgun sequence.</title>
        <authorList>
            <person name="Sawabe T."/>
            <person name="Meirelles P."/>
            <person name="Nakanishi M."/>
            <person name="Sayaka M."/>
            <person name="Hattori M."/>
            <person name="Ohkuma M."/>
        </authorList>
    </citation>
    <scope>NUCLEOTIDE SEQUENCE [LARGE SCALE GENOMIC DNA]</scope>
    <source>
        <strain evidence="2">JCM 19239</strain>
    </source>
</reference>
<evidence type="ECO:0000313" key="2">
    <source>
        <dbReference type="Proteomes" id="UP000029223"/>
    </source>
</evidence>
<gene>
    <name evidence="1" type="ORF">JCM19239_2148</name>
</gene>
<protein>
    <submittedName>
        <fullName evidence="1">Uncharacterized protein</fullName>
    </submittedName>
</protein>
<dbReference type="InterPro" id="IPR049812">
    <property type="entry name" value="DpdG-like"/>
</dbReference>
<organism evidence="1 2">
    <name type="scientific">Vibrio variabilis</name>
    <dbReference type="NCBI Taxonomy" id="990271"/>
    <lineage>
        <taxon>Bacteria</taxon>
        <taxon>Pseudomonadati</taxon>
        <taxon>Pseudomonadota</taxon>
        <taxon>Gammaproteobacteria</taxon>
        <taxon>Vibrionales</taxon>
        <taxon>Vibrionaceae</taxon>
        <taxon>Vibrio</taxon>
    </lineage>
</organism>
<evidence type="ECO:0000313" key="1">
    <source>
        <dbReference type="EMBL" id="GAL28907.1"/>
    </source>
</evidence>